<dbReference type="Proteomes" id="UP001165143">
    <property type="component" value="Unassembled WGS sequence"/>
</dbReference>
<evidence type="ECO:0000313" key="2">
    <source>
        <dbReference type="Proteomes" id="UP001165143"/>
    </source>
</evidence>
<organism evidence="1 2">
    <name type="scientific">Kitasatospora phosalacinea</name>
    <dbReference type="NCBI Taxonomy" id="2065"/>
    <lineage>
        <taxon>Bacteria</taxon>
        <taxon>Bacillati</taxon>
        <taxon>Actinomycetota</taxon>
        <taxon>Actinomycetes</taxon>
        <taxon>Kitasatosporales</taxon>
        <taxon>Streptomycetaceae</taxon>
        <taxon>Kitasatospora</taxon>
    </lineage>
</organism>
<reference evidence="1" key="1">
    <citation type="submission" date="2023-02" db="EMBL/GenBank/DDBJ databases">
        <title>Kitasatospora phosalacinea NBRC 14362.</title>
        <authorList>
            <person name="Ichikawa N."/>
            <person name="Sato H."/>
            <person name="Tonouchi N."/>
        </authorList>
    </citation>
    <scope>NUCLEOTIDE SEQUENCE</scope>
    <source>
        <strain evidence="1">NBRC 14362</strain>
    </source>
</reference>
<proteinExistence type="predicted"/>
<gene>
    <name evidence="1" type="ORF">Kpho01_27010</name>
</gene>
<name>A0A9W6UPL6_9ACTN</name>
<accession>A0A9W6UPL6</accession>
<sequence length="84" mass="8876">MTTARLVELACGAIIELVREMPSALTDPGVPGAAGPEFRRLARGGQGATTDGVYRACELMTTPERRGAANTTLDTLVGYRVTRP</sequence>
<comment type="caution">
    <text evidence="1">The sequence shown here is derived from an EMBL/GenBank/DDBJ whole genome shotgun (WGS) entry which is preliminary data.</text>
</comment>
<dbReference type="EMBL" id="BSRX01000014">
    <property type="protein sequence ID" value="GLW54690.1"/>
    <property type="molecule type" value="Genomic_DNA"/>
</dbReference>
<evidence type="ECO:0000313" key="1">
    <source>
        <dbReference type="EMBL" id="GLW54690.1"/>
    </source>
</evidence>
<dbReference type="AlphaFoldDB" id="A0A9W6UPL6"/>
<protein>
    <submittedName>
        <fullName evidence="1">Uncharacterized protein</fullName>
    </submittedName>
</protein>
<dbReference type="OrthoDB" id="4241975at2"/>
<dbReference type="RefSeq" id="WP_033254894.1">
    <property type="nucleotide sequence ID" value="NZ_BSRX01000014.1"/>
</dbReference>